<evidence type="ECO:0000313" key="4">
    <source>
        <dbReference type="Proteomes" id="UP000321393"/>
    </source>
</evidence>
<dbReference type="OrthoDB" id="1721964at2759"/>
<gene>
    <name evidence="3" type="ORF">E5676_scaffold108G001200</name>
    <name evidence="2" type="ORF">E6C27_scaffold44G004150</name>
</gene>
<dbReference type="Proteomes" id="UP000321393">
    <property type="component" value="Unassembled WGS sequence"/>
</dbReference>
<feature type="domain" description="Reverse transcriptase Ty1/copia-type" evidence="1">
    <location>
        <begin position="145"/>
        <end position="183"/>
    </location>
</feature>
<comment type="caution">
    <text evidence="3">The sequence shown here is derived from an EMBL/GenBank/DDBJ whole genome shotgun (WGS) entry which is preliminary data.</text>
</comment>
<proteinExistence type="predicted"/>
<sequence>MSDVLAKKHESLATAKEIMDSLKGMFGQPEWSLRHEAIKYIYTKHMKEGTSIREHVLDMMMHFNIAEVSGGAIDEANQENSSWKMLYEGEITLKVGLEKWIGRLVKNGLLSQLEDNSLPPCDSCLEGKMIKRSFTGKGLRAKTSLELMDVKTAFLNGNLEESIYMVQPEGFIQKGREQKVCHLADIKKWLATQFQMKDLENAQYVLGVQIVQNRENKTLAMSQTSYIDKMLSRYKMQNSKKVGSLMYAMLCTRPYICYSVGIVSRYQSNPGRDHWTTVKNILKYLRRIKDYMLVYGSKDLILIGYTDFDFQTDKDARKSTSRSVFTLNGGAVVWRSIKQSCITDSTMEAEYVAACEATKEAV</sequence>
<name>A0A5D3C1R6_CUCMM</name>
<dbReference type="Pfam" id="PF07727">
    <property type="entry name" value="RVT_2"/>
    <property type="match status" value="1"/>
</dbReference>
<dbReference type="EMBL" id="SSTD01013924">
    <property type="protein sequence ID" value="TYK05300.1"/>
    <property type="molecule type" value="Genomic_DNA"/>
</dbReference>
<dbReference type="CDD" id="cd09272">
    <property type="entry name" value="RNase_HI_RT_Ty1"/>
    <property type="match status" value="1"/>
</dbReference>
<evidence type="ECO:0000313" key="2">
    <source>
        <dbReference type="EMBL" id="KAA0042898.1"/>
    </source>
</evidence>
<reference evidence="4 5" key="1">
    <citation type="submission" date="2019-08" db="EMBL/GenBank/DDBJ databases">
        <title>Draft genome sequences of two oriental melons (Cucumis melo L. var makuwa).</title>
        <authorList>
            <person name="Kwon S.-Y."/>
        </authorList>
    </citation>
    <scope>NUCLEOTIDE SEQUENCE [LARGE SCALE GENOMIC DNA]</scope>
    <source>
        <strain evidence="5">cv. Chang Bougi</strain>
        <strain evidence="4">cv. SW 3</strain>
        <tissue evidence="3">Leaf</tissue>
    </source>
</reference>
<dbReference type="InterPro" id="IPR013103">
    <property type="entry name" value="RVT_2"/>
</dbReference>
<accession>A0A5D3C1R6</accession>
<dbReference type="AlphaFoldDB" id="A0A5D3C1R6"/>
<organism evidence="3 5">
    <name type="scientific">Cucumis melo var. makuwa</name>
    <name type="common">Oriental melon</name>
    <dbReference type="NCBI Taxonomy" id="1194695"/>
    <lineage>
        <taxon>Eukaryota</taxon>
        <taxon>Viridiplantae</taxon>
        <taxon>Streptophyta</taxon>
        <taxon>Embryophyta</taxon>
        <taxon>Tracheophyta</taxon>
        <taxon>Spermatophyta</taxon>
        <taxon>Magnoliopsida</taxon>
        <taxon>eudicotyledons</taxon>
        <taxon>Gunneridae</taxon>
        <taxon>Pentapetalae</taxon>
        <taxon>rosids</taxon>
        <taxon>fabids</taxon>
        <taxon>Cucurbitales</taxon>
        <taxon>Cucurbitaceae</taxon>
        <taxon>Benincaseae</taxon>
        <taxon>Cucumis</taxon>
    </lineage>
</organism>
<protein>
    <submittedName>
        <fullName evidence="3">Gag/pol protein</fullName>
    </submittedName>
</protein>
<dbReference type="PANTHER" id="PTHR11439:SF496">
    <property type="entry name" value="RNA-DIRECTED DNA POLYMERASE"/>
    <property type="match status" value="1"/>
</dbReference>
<evidence type="ECO:0000313" key="5">
    <source>
        <dbReference type="Proteomes" id="UP000321947"/>
    </source>
</evidence>
<dbReference type="Proteomes" id="UP000321947">
    <property type="component" value="Unassembled WGS sequence"/>
</dbReference>
<evidence type="ECO:0000313" key="3">
    <source>
        <dbReference type="EMBL" id="TYK05300.1"/>
    </source>
</evidence>
<evidence type="ECO:0000259" key="1">
    <source>
        <dbReference type="Pfam" id="PF07727"/>
    </source>
</evidence>
<dbReference type="EMBL" id="SSTE01015921">
    <property type="protein sequence ID" value="KAA0042898.1"/>
    <property type="molecule type" value="Genomic_DNA"/>
</dbReference>
<dbReference type="PANTHER" id="PTHR11439">
    <property type="entry name" value="GAG-POL-RELATED RETROTRANSPOSON"/>
    <property type="match status" value="1"/>
</dbReference>